<evidence type="ECO:0000313" key="1">
    <source>
        <dbReference type="EMBL" id="PJJ43071.1"/>
    </source>
</evidence>
<proteinExistence type="predicted"/>
<dbReference type="EMBL" id="PGEY01000001">
    <property type="protein sequence ID" value="PJJ43071.1"/>
    <property type="molecule type" value="Genomic_DNA"/>
</dbReference>
<dbReference type="Proteomes" id="UP000229263">
    <property type="component" value="Unassembled WGS sequence"/>
</dbReference>
<gene>
    <name evidence="1" type="ORF">ATK23_0242</name>
</gene>
<reference evidence="1 2" key="1">
    <citation type="submission" date="2017-11" db="EMBL/GenBank/DDBJ databases">
        <title>Sequencing the genomes of 1000 actinobacteria strains.</title>
        <authorList>
            <person name="Klenk H.-P."/>
        </authorList>
    </citation>
    <scope>NUCLEOTIDE SEQUENCE [LARGE SCALE GENOMIC DNA]</scope>
    <source>
        <strain evidence="1 2">DSM 12798</strain>
    </source>
</reference>
<accession>A0ABX4MXX5</accession>
<organism evidence="1 2">
    <name type="scientific">Glutamicibacter mysorens</name>
    <dbReference type="NCBI Taxonomy" id="257984"/>
    <lineage>
        <taxon>Bacteria</taxon>
        <taxon>Bacillati</taxon>
        <taxon>Actinomycetota</taxon>
        <taxon>Actinomycetes</taxon>
        <taxon>Micrococcales</taxon>
        <taxon>Micrococcaceae</taxon>
        <taxon>Glutamicibacter</taxon>
    </lineage>
</organism>
<comment type="caution">
    <text evidence="1">The sequence shown here is derived from an EMBL/GenBank/DDBJ whole genome shotgun (WGS) entry which is preliminary data.</text>
</comment>
<name>A0ABX4MXX5_9MICC</name>
<sequence>MARVHGGREQDSHDALDQAQLAAQIGLDRVQGIQQRGSVISAQMTVGVEAFLDDSSQGLQFVGDLGVVFAQPGGVVAGRLVVAGWFPVIGPDRL</sequence>
<protein>
    <submittedName>
        <fullName evidence="1">Uncharacterized protein</fullName>
    </submittedName>
</protein>
<evidence type="ECO:0000313" key="2">
    <source>
        <dbReference type="Proteomes" id="UP000229263"/>
    </source>
</evidence>
<keyword evidence="2" id="KW-1185">Reference proteome</keyword>